<dbReference type="PANTHER" id="PTHR43151:SF1">
    <property type="entry name" value="SSR2333 PROTEIN"/>
    <property type="match status" value="1"/>
</dbReference>
<dbReference type="PANTHER" id="PTHR43151">
    <property type="entry name" value="FEOA FAMILY PROTEIN"/>
    <property type="match status" value="1"/>
</dbReference>
<dbReference type="SMART" id="SM00899">
    <property type="entry name" value="FeoA"/>
    <property type="match status" value="1"/>
</dbReference>
<dbReference type="InterPro" id="IPR053184">
    <property type="entry name" value="FeoA-like"/>
</dbReference>
<dbReference type="InterPro" id="IPR038157">
    <property type="entry name" value="FeoA_core_dom"/>
</dbReference>
<gene>
    <name evidence="3" type="ORF">COS81_01785</name>
</gene>
<name>A0A2M7ANQ1_UNCKA</name>
<dbReference type="GO" id="GO:0046914">
    <property type="term" value="F:transition metal ion binding"/>
    <property type="evidence" value="ECO:0007669"/>
    <property type="project" value="InterPro"/>
</dbReference>
<dbReference type="InterPro" id="IPR008988">
    <property type="entry name" value="Transcriptional_repressor_C"/>
</dbReference>
<feature type="domain" description="Ferrous iron transporter FeoA-like" evidence="2">
    <location>
        <begin position="8"/>
        <end position="80"/>
    </location>
</feature>
<dbReference type="SUPFAM" id="SSF50037">
    <property type="entry name" value="C-terminal domain of transcriptional repressors"/>
    <property type="match status" value="1"/>
</dbReference>
<evidence type="ECO:0000256" key="1">
    <source>
        <dbReference type="ARBA" id="ARBA00023004"/>
    </source>
</evidence>
<keyword evidence="1" id="KW-0408">Iron</keyword>
<dbReference type="InterPro" id="IPR007167">
    <property type="entry name" value="Fe-transptr_FeoA-like"/>
</dbReference>
<reference evidence="4" key="1">
    <citation type="submission" date="2017-09" db="EMBL/GenBank/DDBJ databases">
        <title>Depth-based differentiation of microbial function through sediment-hosted aquifers and enrichment of novel symbionts in the deep terrestrial subsurface.</title>
        <authorList>
            <person name="Probst A.J."/>
            <person name="Ladd B."/>
            <person name="Jarett J.K."/>
            <person name="Geller-Mcgrath D.E."/>
            <person name="Sieber C.M.K."/>
            <person name="Emerson J.B."/>
            <person name="Anantharaman K."/>
            <person name="Thomas B.C."/>
            <person name="Malmstrom R."/>
            <person name="Stieglmeier M."/>
            <person name="Klingl A."/>
            <person name="Woyke T."/>
            <person name="Ryan C.M."/>
            <person name="Banfield J.F."/>
        </authorList>
    </citation>
    <scope>NUCLEOTIDE SEQUENCE [LARGE SCALE GENOMIC DNA]</scope>
</reference>
<dbReference type="Proteomes" id="UP000229916">
    <property type="component" value="Unassembled WGS sequence"/>
</dbReference>
<comment type="caution">
    <text evidence="3">The sequence shown here is derived from an EMBL/GenBank/DDBJ whole genome shotgun (WGS) entry which is preliminary data.</text>
</comment>
<accession>A0A2M7ANQ1</accession>
<evidence type="ECO:0000259" key="2">
    <source>
        <dbReference type="SMART" id="SM00899"/>
    </source>
</evidence>
<dbReference type="EMBL" id="PEWD01000036">
    <property type="protein sequence ID" value="PIU69002.1"/>
    <property type="molecule type" value="Genomic_DNA"/>
</dbReference>
<sequence length="81" mass="8645">MISKVKTTSLMELKEGQKAIIVTIAAGFKTTKRLSDLGLVPETEVKILQKTLVSGPIEVEARGSKLAIGRGLASKVLVKLI</sequence>
<dbReference type="Gene3D" id="2.30.30.90">
    <property type="match status" value="1"/>
</dbReference>
<dbReference type="Pfam" id="PF04023">
    <property type="entry name" value="FeoA"/>
    <property type="match status" value="1"/>
</dbReference>
<evidence type="ECO:0000313" key="4">
    <source>
        <dbReference type="Proteomes" id="UP000229916"/>
    </source>
</evidence>
<dbReference type="AlphaFoldDB" id="A0A2M7ANQ1"/>
<evidence type="ECO:0000313" key="3">
    <source>
        <dbReference type="EMBL" id="PIU69002.1"/>
    </source>
</evidence>
<organism evidence="3 4">
    <name type="scientific">candidate division WWE3 bacterium CG06_land_8_20_14_3_00_42_16</name>
    <dbReference type="NCBI Taxonomy" id="1975083"/>
    <lineage>
        <taxon>Bacteria</taxon>
        <taxon>Katanobacteria</taxon>
    </lineage>
</organism>
<proteinExistence type="predicted"/>
<protein>
    <submittedName>
        <fullName evidence="3">Ferrous iron transport protein A</fullName>
    </submittedName>
</protein>